<dbReference type="Pfam" id="PF05719">
    <property type="entry name" value="GPP34"/>
    <property type="match status" value="1"/>
</dbReference>
<dbReference type="RefSeq" id="WP_176522771.1">
    <property type="nucleotide sequence ID" value="NZ_OBQI01000001.1"/>
</dbReference>
<dbReference type="GO" id="GO:0012505">
    <property type="term" value="C:endomembrane system"/>
    <property type="evidence" value="ECO:0007669"/>
    <property type="project" value="UniProtKB-ARBA"/>
</dbReference>
<sequence>MLIAEDLLLLLTADDSGKLAADSTNTDAALGGALLAELALTQRVDVAGPGERVREGRVIVRDAGPTGDGTLDDALATVGDKEGKTPQSVVAALGKRAKARLYERLAEAGLLRAEEGRILGIVPTHRWPAVHTGHEAAIRAGLASALRDGSATDGRTRALVSLLVALKAVHTAVTPESAGLSKRELNASAKRIAEGDWVGRAVRSAIDTDTAALIAATSPRAFG</sequence>
<dbReference type="EMBL" id="OBQI01000001">
    <property type="protein sequence ID" value="SOC46201.1"/>
    <property type="molecule type" value="Genomic_DNA"/>
</dbReference>
<organism evidence="5 6">
    <name type="scientific">Blastococcus aggregatus</name>
    <dbReference type="NCBI Taxonomy" id="38502"/>
    <lineage>
        <taxon>Bacteria</taxon>
        <taxon>Bacillati</taxon>
        <taxon>Actinomycetota</taxon>
        <taxon>Actinomycetes</taxon>
        <taxon>Geodermatophilales</taxon>
        <taxon>Geodermatophilaceae</taxon>
        <taxon>Blastococcus</taxon>
    </lineage>
</organism>
<proteinExistence type="predicted"/>
<evidence type="ECO:0000256" key="4">
    <source>
        <dbReference type="ARBA" id="ARBA00023136"/>
    </source>
</evidence>
<dbReference type="GO" id="GO:0005737">
    <property type="term" value="C:cytoplasm"/>
    <property type="evidence" value="ECO:0007669"/>
    <property type="project" value="UniProtKB-ARBA"/>
</dbReference>
<keyword evidence="6" id="KW-1185">Reference proteome</keyword>
<reference evidence="6" key="1">
    <citation type="submission" date="2017-08" db="EMBL/GenBank/DDBJ databases">
        <authorList>
            <person name="Varghese N."/>
            <person name="Submissions S."/>
        </authorList>
    </citation>
    <scope>NUCLEOTIDE SEQUENCE [LARGE SCALE GENOMIC DNA]</scope>
    <source>
        <strain evidence="6">DSM 4725</strain>
    </source>
</reference>
<dbReference type="Proteomes" id="UP000219435">
    <property type="component" value="Unassembled WGS sequence"/>
</dbReference>
<dbReference type="Gene3D" id="1.10.3630.10">
    <property type="entry name" value="yeast vps74-n-term truncation variant domain like"/>
    <property type="match status" value="1"/>
</dbReference>
<dbReference type="InterPro" id="IPR008628">
    <property type="entry name" value="GPP34-like"/>
</dbReference>
<accession>A0A285V0Z5</accession>
<evidence type="ECO:0000313" key="6">
    <source>
        <dbReference type="Proteomes" id="UP000219435"/>
    </source>
</evidence>
<keyword evidence="2" id="KW-0333">Golgi apparatus</keyword>
<dbReference type="AlphaFoldDB" id="A0A285V0Z5"/>
<gene>
    <name evidence="5" type="ORF">SAMN05660748_0101</name>
</gene>
<keyword evidence="4" id="KW-0472">Membrane</keyword>
<evidence type="ECO:0000256" key="1">
    <source>
        <dbReference type="ARBA" id="ARBA00004255"/>
    </source>
</evidence>
<keyword evidence="3" id="KW-0446">Lipid-binding</keyword>
<dbReference type="InterPro" id="IPR038261">
    <property type="entry name" value="GPP34-like_sf"/>
</dbReference>
<comment type="subcellular location">
    <subcellularLocation>
        <location evidence="1">Golgi apparatus membrane</location>
        <topology evidence="1">Peripheral membrane protein</topology>
        <orientation evidence="1">Cytoplasmic side</orientation>
    </subcellularLocation>
</comment>
<protein>
    <submittedName>
        <fullName evidence="5">Golgi phosphoprotein 3 (GPP34)</fullName>
    </submittedName>
</protein>
<name>A0A285V0Z5_9ACTN</name>
<dbReference type="GO" id="GO:0070273">
    <property type="term" value="F:phosphatidylinositol-4-phosphate binding"/>
    <property type="evidence" value="ECO:0007669"/>
    <property type="project" value="InterPro"/>
</dbReference>
<evidence type="ECO:0000256" key="3">
    <source>
        <dbReference type="ARBA" id="ARBA00023121"/>
    </source>
</evidence>
<evidence type="ECO:0000313" key="5">
    <source>
        <dbReference type="EMBL" id="SOC46201.1"/>
    </source>
</evidence>
<evidence type="ECO:0000256" key="2">
    <source>
        <dbReference type="ARBA" id="ARBA00023034"/>
    </source>
</evidence>